<comment type="caution">
    <text evidence="2">The sequence shown here is derived from an EMBL/GenBank/DDBJ whole genome shotgun (WGS) entry which is preliminary data.</text>
</comment>
<keyword evidence="1" id="KW-1133">Transmembrane helix</keyword>
<proteinExistence type="predicted"/>
<feature type="transmembrane region" description="Helical" evidence="1">
    <location>
        <begin position="68"/>
        <end position="92"/>
    </location>
</feature>
<keyword evidence="3" id="KW-1185">Reference proteome</keyword>
<dbReference type="SUPFAM" id="SSF81321">
    <property type="entry name" value="Family A G protein-coupled receptor-like"/>
    <property type="match status" value="1"/>
</dbReference>
<dbReference type="Pfam" id="PF10321">
    <property type="entry name" value="7TM_GPCR_Srt"/>
    <property type="match status" value="1"/>
</dbReference>
<protein>
    <recommendedName>
        <fullName evidence="4">G-protein coupled receptors family 1 profile domain-containing protein</fullName>
    </recommendedName>
</protein>
<dbReference type="Proteomes" id="UP001303046">
    <property type="component" value="Unassembled WGS sequence"/>
</dbReference>
<accession>A0ABR1CLJ9</accession>
<dbReference type="EMBL" id="JAVFWL010000002">
    <property type="protein sequence ID" value="KAK6738548.1"/>
    <property type="molecule type" value="Genomic_DNA"/>
</dbReference>
<evidence type="ECO:0008006" key="4">
    <source>
        <dbReference type="Google" id="ProtNLM"/>
    </source>
</evidence>
<keyword evidence="1" id="KW-0472">Membrane</keyword>
<evidence type="ECO:0000313" key="3">
    <source>
        <dbReference type="Proteomes" id="UP001303046"/>
    </source>
</evidence>
<name>A0ABR1CLJ9_NECAM</name>
<evidence type="ECO:0000313" key="2">
    <source>
        <dbReference type="EMBL" id="KAK6738548.1"/>
    </source>
</evidence>
<sequence>MEWLIRNGGNAENMPGYDCKLSDRKPGKSNSAIGWTFITYGVVAEIIYALDMIVMMRKRHRTLSCYKIMLCLGFFDMAAIVVNSLITGYLWLKGSNYCTNPTFIFVAGTAGTAIGSLAKSKPLPRFTTVLTKCRRITPLTILTGRRTVVKGELTIAGLLSIAKSPSATPAYSLLEYPAHWAPSPQTLDNMVSGEGRSNVRLVSTSSTLDQHDTCTTRMETQTLY</sequence>
<dbReference type="PANTHER" id="PTHR23021:SF11">
    <property type="entry name" value="SERPENTINE RECEPTOR, CLASS T"/>
    <property type="match status" value="1"/>
</dbReference>
<keyword evidence="1" id="KW-0812">Transmembrane</keyword>
<feature type="transmembrane region" description="Helical" evidence="1">
    <location>
        <begin position="32"/>
        <end position="56"/>
    </location>
</feature>
<dbReference type="PANTHER" id="PTHR23021">
    <property type="entry name" value="SERPENTINE RECEPTOR, CLASS T"/>
    <property type="match status" value="1"/>
</dbReference>
<organism evidence="2 3">
    <name type="scientific">Necator americanus</name>
    <name type="common">Human hookworm</name>
    <dbReference type="NCBI Taxonomy" id="51031"/>
    <lineage>
        <taxon>Eukaryota</taxon>
        <taxon>Metazoa</taxon>
        <taxon>Ecdysozoa</taxon>
        <taxon>Nematoda</taxon>
        <taxon>Chromadorea</taxon>
        <taxon>Rhabditida</taxon>
        <taxon>Rhabditina</taxon>
        <taxon>Rhabditomorpha</taxon>
        <taxon>Strongyloidea</taxon>
        <taxon>Ancylostomatidae</taxon>
        <taxon>Bunostominae</taxon>
        <taxon>Necator</taxon>
    </lineage>
</organism>
<gene>
    <name evidence="2" type="primary">Necator_chrII.g8367</name>
    <name evidence="2" type="ORF">RB195_020573</name>
</gene>
<evidence type="ECO:0000256" key="1">
    <source>
        <dbReference type="SAM" id="Phobius"/>
    </source>
</evidence>
<reference evidence="2 3" key="1">
    <citation type="submission" date="2023-08" db="EMBL/GenBank/DDBJ databases">
        <title>A Necator americanus chromosomal reference genome.</title>
        <authorList>
            <person name="Ilik V."/>
            <person name="Petrzelkova K.J."/>
            <person name="Pardy F."/>
            <person name="Fuh T."/>
            <person name="Niatou-Singa F.S."/>
            <person name="Gouil Q."/>
            <person name="Baker L."/>
            <person name="Ritchie M.E."/>
            <person name="Jex A.R."/>
            <person name="Gazzola D."/>
            <person name="Li H."/>
            <person name="Toshio Fujiwara R."/>
            <person name="Zhan B."/>
            <person name="Aroian R.V."/>
            <person name="Pafco B."/>
            <person name="Schwarz E.M."/>
        </authorList>
    </citation>
    <scope>NUCLEOTIDE SEQUENCE [LARGE SCALE GENOMIC DNA]</scope>
    <source>
        <strain evidence="2 3">Aroian</strain>
        <tissue evidence="2">Whole animal</tissue>
    </source>
</reference>
<dbReference type="InterPro" id="IPR019425">
    <property type="entry name" value="7TM_GPCR_serpentine_rcpt_Srt"/>
</dbReference>